<dbReference type="eggNOG" id="ENOG502SNE9">
    <property type="taxonomic scope" value="Eukaryota"/>
</dbReference>
<dbReference type="InParanoid" id="K3X6P1"/>
<organism evidence="2 3">
    <name type="scientific">Globisporangium ultimum (strain ATCC 200006 / CBS 805.95 / DAOM BR144)</name>
    <name type="common">Pythium ultimum</name>
    <dbReference type="NCBI Taxonomy" id="431595"/>
    <lineage>
        <taxon>Eukaryota</taxon>
        <taxon>Sar</taxon>
        <taxon>Stramenopiles</taxon>
        <taxon>Oomycota</taxon>
        <taxon>Peronosporomycetes</taxon>
        <taxon>Pythiales</taxon>
        <taxon>Pythiaceae</taxon>
        <taxon>Globisporangium</taxon>
    </lineage>
</organism>
<evidence type="ECO:0000313" key="2">
    <source>
        <dbReference type="EnsemblProtists" id="PYU1_T012890"/>
    </source>
</evidence>
<dbReference type="EnsemblProtists" id="PYU1_T012890">
    <property type="protein sequence ID" value="PYU1_T012890"/>
    <property type="gene ID" value="PYU1_G012863"/>
</dbReference>
<evidence type="ECO:0008006" key="4">
    <source>
        <dbReference type="Google" id="ProtNLM"/>
    </source>
</evidence>
<reference evidence="2" key="3">
    <citation type="submission" date="2015-02" db="UniProtKB">
        <authorList>
            <consortium name="EnsemblProtists"/>
        </authorList>
    </citation>
    <scope>IDENTIFICATION</scope>
    <source>
        <strain evidence="2">DAOM BR144</strain>
    </source>
</reference>
<dbReference type="AlphaFoldDB" id="K3X6P1"/>
<feature type="compositionally biased region" description="Basic and acidic residues" evidence="1">
    <location>
        <begin position="279"/>
        <end position="291"/>
    </location>
</feature>
<evidence type="ECO:0000313" key="3">
    <source>
        <dbReference type="Proteomes" id="UP000019132"/>
    </source>
</evidence>
<feature type="compositionally biased region" description="Basic residues" evidence="1">
    <location>
        <begin position="266"/>
        <end position="278"/>
    </location>
</feature>
<dbReference type="EMBL" id="GL376581">
    <property type="status" value="NOT_ANNOTATED_CDS"/>
    <property type="molecule type" value="Genomic_DNA"/>
</dbReference>
<sequence length="496" mass="54952">MQVDDMRRAPSSGGAKRSPFVSPEVFRLIVRLEAQKALGVVDVDALERKFRVPHGFADEENEQRRHEAADADLPGPGAYEVADPWTTRHKDGSQHQSAIFGSRTDRNLYQLAPQAASSTSRTSESACLSTNIIRTPPLGSFSRSGRGLDAPKDNRVTNSSSSSPYHSPSLSSTCRTQSAVFPRVSRDSLLRPQTNSGLGPGAYELPSPSATPSSSCSAVFGASREKRIIMWSPARDLPSHVTPKAWNASPQYAKTKVKMLHAAEQKHRKMKRKQLVHFQKRDRDHHTDHSKHPGSSEPPPPVDPFEWLRQQPHGEQRAALLAAKYGLADHHVKTHTSPFSQSLPHLPPASDHTLPQSEHAAAGVDHELNEGRTSRGHETHEFLRPELKRTLSACSSTREGRKANDTILQCNDARDERIVVSCRLPGGMMLTLTLFSRKKVRHLKALILQKQTRFAHDTQFDLYLPNGKRLGQLEDSLYASGIGNRSLVQIVPTSTR</sequence>
<dbReference type="VEuPathDB" id="FungiDB:PYU1_G012863"/>
<accession>K3X6P1</accession>
<feature type="region of interest" description="Disordered" evidence="1">
    <location>
        <begin position="57"/>
        <end position="77"/>
    </location>
</feature>
<dbReference type="Proteomes" id="UP000019132">
    <property type="component" value="Unassembled WGS sequence"/>
</dbReference>
<feature type="region of interest" description="Disordered" evidence="1">
    <location>
        <begin position="335"/>
        <end position="359"/>
    </location>
</feature>
<dbReference type="OMA" id="HETHEFL"/>
<protein>
    <recommendedName>
        <fullName evidence="4">Ubiquitin-like domain-containing protein</fullName>
    </recommendedName>
</protein>
<dbReference type="InterPro" id="IPR010736">
    <property type="entry name" value="SHIPPO-rpt"/>
</dbReference>
<feature type="compositionally biased region" description="Low complexity" evidence="1">
    <location>
        <begin position="206"/>
        <end position="218"/>
    </location>
</feature>
<keyword evidence="3" id="KW-1185">Reference proteome</keyword>
<feature type="region of interest" description="Disordered" evidence="1">
    <location>
        <begin position="138"/>
        <end position="218"/>
    </location>
</feature>
<reference evidence="3" key="2">
    <citation type="submission" date="2010-04" db="EMBL/GenBank/DDBJ databases">
        <authorList>
            <person name="Buell R."/>
            <person name="Hamilton J."/>
            <person name="Hostetler J."/>
        </authorList>
    </citation>
    <scope>NUCLEOTIDE SEQUENCE [LARGE SCALE GENOMIC DNA]</scope>
    <source>
        <strain evidence="3">DAOM:BR144</strain>
    </source>
</reference>
<feature type="region of interest" description="Disordered" evidence="1">
    <location>
        <begin position="265"/>
        <end position="307"/>
    </location>
</feature>
<dbReference type="Pfam" id="PF07004">
    <property type="entry name" value="SHIPPO-rpt"/>
    <property type="match status" value="2"/>
</dbReference>
<evidence type="ECO:0000256" key="1">
    <source>
        <dbReference type="SAM" id="MobiDB-lite"/>
    </source>
</evidence>
<dbReference type="HOGENOM" id="CLU_529458_0_0_1"/>
<name>K3X6P1_GLOUD</name>
<reference evidence="3" key="1">
    <citation type="journal article" date="2010" name="Genome Biol.">
        <title>Genome sequence of the necrotrophic plant pathogen Pythium ultimum reveals original pathogenicity mechanisms and effector repertoire.</title>
        <authorList>
            <person name="Levesque C.A."/>
            <person name="Brouwer H."/>
            <person name="Cano L."/>
            <person name="Hamilton J.P."/>
            <person name="Holt C."/>
            <person name="Huitema E."/>
            <person name="Raffaele S."/>
            <person name="Robideau G.P."/>
            <person name="Thines M."/>
            <person name="Win J."/>
            <person name="Zerillo M.M."/>
            <person name="Beakes G.W."/>
            <person name="Boore J.L."/>
            <person name="Busam D."/>
            <person name="Dumas B."/>
            <person name="Ferriera S."/>
            <person name="Fuerstenberg S.I."/>
            <person name="Gachon C.M."/>
            <person name="Gaulin E."/>
            <person name="Govers F."/>
            <person name="Grenville-Briggs L."/>
            <person name="Horner N."/>
            <person name="Hostetler J."/>
            <person name="Jiang R.H."/>
            <person name="Johnson J."/>
            <person name="Krajaejun T."/>
            <person name="Lin H."/>
            <person name="Meijer H.J."/>
            <person name="Moore B."/>
            <person name="Morris P."/>
            <person name="Phuntmart V."/>
            <person name="Puiu D."/>
            <person name="Shetty J."/>
            <person name="Stajich J.E."/>
            <person name="Tripathy S."/>
            <person name="Wawra S."/>
            <person name="van West P."/>
            <person name="Whitty B.R."/>
            <person name="Coutinho P.M."/>
            <person name="Henrissat B."/>
            <person name="Martin F."/>
            <person name="Thomas P.D."/>
            <person name="Tyler B.M."/>
            <person name="De Vries R.P."/>
            <person name="Kamoun S."/>
            <person name="Yandell M."/>
            <person name="Tisserat N."/>
            <person name="Buell C.R."/>
        </authorList>
    </citation>
    <scope>NUCLEOTIDE SEQUENCE</scope>
    <source>
        <strain evidence="3">DAOM:BR144</strain>
    </source>
</reference>
<proteinExistence type="predicted"/>
<feature type="compositionally biased region" description="Low complexity" evidence="1">
    <location>
        <begin position="159"/>
        <end position="172"/>
    </location>
</feature>